<protein>
    <recommendedName>
        <fullName evidence="1">Flagellin C-terminal domain-containing protein</fullName>
    </recommendedName>
</protein>
<name>A0A6H0ZQC4_9HYPH</name>
<proteinExistence type="predicted"/>
<sequence>MYVLAKAQWNEPYPIDPTRGGGKGQAWNIGGNPLEYGFFTPALEGLPGSSIRVTNVNSTLPGGHAFGIESPTGNDDGGYASFSFVFGDSFRMKTDVEFSFDLTVSGSPARSIRVTRDDVNAALGITDGMVSSAADMASVLNHVLVGQGIESVTASGSLITLNVDSTMYPNMGYRSFIGITNVVDNIGNPPDINFVDIDITLPSASIDHYIDVVESMSRKVIAGASVLGALSKRIEMQTEFADTLMASIDRGVGRLVDADMNEASVRLKAIQTRQQLAIHSLSIANSNAENLMQLFR</sequence>
<dbReference type="Pfam" id="PF00700">
    <property type="entry name" value="Flagellin_C"/>
    <property type="match status" value="1"/>
</dbReference>
<evidence type="ECO:0000313" key="2">
    <source>
        <dbReference type="EMBL" id="QIX23045.1"/>
    </source>
</evidence>
<dbReference type="EMBL" id="CP050898">
    <property type="protein sequence ID" value="QIX23045.1"/>
    <property type="molecule type" value="Genomic_DNA"/>
</dbReference>
<dbReference type="InterPro" id="IPR046358">
    <property type="entry name" value="Flagellin_C"/>
</dbReference>
<gene>
    <name evidence="2" type="ORF">FOB41_15100</name>
</gene>
<evidence type="ECO:0000313" key="3">
    <source>
        <dbReference type="Proteomes" id="UP000500870"/>
    </source>
</evidence>
<feature type="domain" description="Flagellin C-terminal" evidence="1">
    <location>
        <begin position="210"/>
        <end position="295"/>
    </location>
</feature>
<reference evidence="2 3" key="1">
    <citation type="submission" date="2020-04" db="EMBL/GenBank/DDBJ databases">
        <title>FDA dAtabase for Regulatory Grade micrObial Sequences (FDA-ARGOS): Supporting development and validation of Infectious Disease Dx tests.</title>
        <authorList>
            <person name="Sciortino C."/>
            <person name="Tallon L."/>
            <person name="Sadzewicz L."/>
            <person name="Vavikolanu K."/>
            <person name="Mehta A."/>
            <person name="Aluvathingal J."/>
            <person name="Nadendla S."/>
            <person name="Nandy P."/>
            <person name="Geyer C."/>
            <person name="Yan Y."/>
            <person name="Sichtig H."/>
        </authorList>
    </citation>
    <scope>NUCLEOTIDE SEQUENCE [LARGE SCALE GENOMIC DNA]</scope>
    <source>
        <strain evidence="2 3">FDAARGOS_633</strain>
    </source>
</reference>
<evidence type="ECO:0000259" key="1">
    <source>
        <dbReference type="Pfam" id="PF00700"/>
    </source>
</evidence>
<organism evidence="2 3">
    <name type="scientific">Agrobacterium pusense</name>
    <dbReference type="NCBI Taxonomy" id="648995"/>
    <lineage>
        <taxon>Bacteria</taxon>
        <taxon>Pseudomonadati</taxon>
        <taxon>Pseudomonadota</taxon>
        <taxon>Alphaproteobacteria</taxon>
        <taxon>Hyphomicrobiales</taxon>
        <taxon>Rhizobiaceae</taxon>
        <taxon>Rhizobium/Agrobacterium group</taxon>
        <taxon>Agrobacterium</taxon>
    </lineage>
</organism>
<dbReference type="AlphaFoldDB" id="A0A6H0ZQC4"/>
<accession>A0A6H0ZQC4</accession>
<dbReference type="Proteomes" id="UP000500870">
    <property type="component" value="Chromosome 1"/>
</dbReference>
<dbReference type="Gene3D" id="1.20.1330.10">
    <property type="entry name" value="f41 fragment of flagellin, N-terminal domain"/>
    <property type="match status" value="1"/>
</dbReference>
<dbReference type="SUPFAM" id="SSF64518">
    <property type="entry name" value="Phase 1 flagellin"/>
    <property type="match status" value="1"/>
</dbReference>